<keyword evidence="2 7" id="KW-0698">rRNA processing</keyword>
<dbReference type="GO" id="GO:0003723">
    <property type="term" value="F:RNA binding"/>
    <property type="evidence" value="ECO:0007669"/>
    <property type="project" value="UniProtKB-UniRule"/>
</dbReference>
<feature type="binding site" evidence="7 8">
    <location>
        <position position="94"/>
    </location>
    <ligand>
        <name>S-adenosyl-L-methionine</name>
        <dbReference type="ChEBI" id="CHEBI:59789"/>
    </ligand>
</feature>
<dbReference type="NCBIfam" id="TIGR00755">
    <property type="entry name" value="ksgA"/>
    <property type="match status" value="1"/>
</dbReference>
<evidence type="ECO:0000256" key="4">
    <source>
        <dbReference type="ARBA" id="ARBA00022679"/>
    </source>
</evidence>
<dbReference type="PROSITE" id="PS01131">
    <property type="entry name" value="RRNA_A_DIMETH"/>
    <property type="match status" value="1"/>
</dbReference>
<name>A0A517T4K5_9PLAN</name>
<comment type="function">
    <text evidence="7">Specifically dimethylates two adjacent adenosines (A1518 and A1519) in the loop of a conserved hairpin near the 3'-end of 16S rRNA in the 30S particle. May play a critical role in biogenesis of 30S subunits.</text>
</comment>
<dbReference type="EMBL" id="CP036316">
    <property type="protein sequence ID" value="QDT63312.1"/>
    <property type="molecule type" value="Genomic_DNA"/>
</dbReference>
<comment type="subcellular location">
    <subcellularLocation>
        <location evidence="7">Cytoplasm</location>
    </subcellularLocation>
</comment>
<dbReference type="AlphaFoldDB" id="A0A517T4K5"/>
<feature type="binding site" evidence="7 8">
    <location>
        <position position="67"/>
    </location>
    <ligand>
        <name>S-adenosyl-L-methionine</name>
        <dbReference type="ChEBI" id="CHEBI:59789"/>
    </ligand>
</feature>
<sequence>MHSKVSYGIKSDRDVYDVDCEYIDLLSGLPDPSFPCNMPTAPRQTRTHLMALFKKHGTHPRSELGQNFLIDLNIIEFVVSEAKLGPNDVVLEVGAGTGGMTAFLAEQAGAVVSVEVDRTMHAIASEVTAPFPNVTLLRTDALKNKNRIAPEVIETVQQKLGEIERGQVKLIANLPYSIATPIMSNLLLSGLPWERMVTTIQLELAQRMCALPSKGHYSSLSVWMQSQCYVSLLKKLGPQVFWPRPQVHSAVVKVIPAPNRFGEVADRLFFQDFLRRLFHHRRKMMRGVLRGMYRKDIGKEAVDQLLEEMGFAESTRAEELEPGVLVELCNRLFALASK</sequence>
<feature type="binding site" evidence="7 8">
    <location>
        <position position="140"/>
    </location>
    <ligand>
        <name>S-adenosyl-L-methionine</name>
        <dbReference type="ChEBI" id="CHEBI:59789"/>
    </ligand>
</feature>
<dbReference type="Gene3D" id="3.40.50.150">
    <property type="entry name" value="Vaccinia Virus protein VP39"/>
    <property type="match status" value="1"/>
</dbReference>
<evidence type="ECO:0000256" key="3">
    <source>
        <dbReference type="ARBA" id="ARBA00022603"/>
    </source>
</evidence>
<reference evidence="10 11" key="1">
    <citation type="submission" date="2019-02" db="EMBL/GenBank/DDBJ databases">
        <title>Deep-cultivation of Planctomycetes and their phenomic and genomic characterization uncovers novel biology.</title>
        <authorList>
            <person name="Wiegand S."/>
            <person name="Jogler M."/>
            <person name="Boedeker C."/>
            <person name="Pinto D."/>
            <person name="Vollmers J."/>
            <person name="Rivas-Marin E."/>
            <person name="Kohn T."/>
            <person name="Peeters S.H."/>
            <person name="Heuer A."/>
            <person name="Rast P."/>
            <person name="Oberbeckmann S."/>
            <person name="Bunk B."/>
            <person name="Jeske O."/>
            <person name="Meyerdierks A."/>
            <person name="Storesund J.E."/>
            <person name="Kallscheuer N."/>
            <person name="Luecker S."/>
            <person name="Lage O.M."/>
            <person name="Pohl T."/>
            <person name="Merkel B.J."/>
            <person name="Hornburger P."/>
            <person name="Mueller R.-W."/>
            <person name="Bruemmer F."/>
            <person name="Labrenz M."/>
            <person name="Spormann A.M."/>
            <person name="Op den Camp H."/>
            <person name="Overmann J."/>
            <person name="Amann R."/>
            <person name="Jetten M.S.M."/>
            <person name="Mascher T."/>
            <person name="Medema M.H."/>
            <person name="Devos D.P."/>
            <person name="Kaster A.-K."/>
            <person name="Ovreas L."/>
            <person name="Rohde M."/>
            <person name="Galperin M.Y."/>
            <person name="Jogler C."/>
        </authorList>
    </citation>
    <scope>NUCLEOTIDE SEQUENCE [LARGE SCALE GENOMIC DNA]</scope>
    <source>
        <strain evidence="10 11">V22</strain>
    </source>
</reference>
<dbReference type="Gene3D" id="1.10.8.100">
    <property type="entry name" value="Ribosomal RNA adenine dimethylase-like, domain 2"/>
    <property type="match status" value="1"/>
</dbReference>
<dbReference type="HAMAP" id="MF_00607">
    <property type="entry name" value="16SrRNA_methyltr_A"/>
    <property type="match status" value="1"/>
</dbReference>
<dbReference type="InterPro" id="IPR020596">
    <property type="entry name" value="rRNA_Ade_Mease_Trfase_CS"/>
</dbReference>
<accession>A0A517T4K5</accession>
<feature type="binding site" evidence="7 8">
    <location>
        <position position="69"/>
    </location>
    <ligand>
        <name>S-adenosyl-L-methionine</name>
        <dbReference type="ChEBI" id="CHEBI:59789"/>
    </ligand>
</feature>
<dbReference type="EC" id="2.1.1.182" evidence="7"/>
<comment type="similarity">
    <text evidence="7">Belongs to the class I-like SAM-binding methyltransferase superfamily. rRNA adenine N(6)-methyltransferase family. RsmA subfamily.</text>
</comment>
<dbReference type="GO" id="GO:0005829">
    <property type="term" value="C:cytosol"/>
    <property type="evidence" value="ECO:0007669"/>
    <property type="project" value="TreeGrafter"/>
</dbReference>
<proteinExistence type="inferred from homology"/>
<dbReference type="Pfam" id="PF00398">
    <property type="entry name" value="RrnaAD"/>
    <property type="match status" value="1"/>
</dbReference>
<protein>
    <recommendedName>
        <fullName evidence="7">Ribosomal RNA small subunit methyltransferase A</fullName>
        <ecNumber evidence="7">2.1.1.182</ecNumber>
    </recommendedName>
    <alternativeName>
        <fullName evidence="7">16S rRNA (adenine(1518)-N(6)/adenine(1519)-N(6))-dimethyltransferase</fullName>
    </alternativeName>
    <alternativeName>
        <fullName evidence="7">16S rRNA dimethyladenosine transferase</fullName>
    </alternativeName>
    <alternativeName>
        <fullName evidence="7">16S rRNA dimethylase</fullName>
    </alternativeName>
    <alternativeName>
        <fullName evidence="7">S-adenosylmethionine-6-N', N'-adenosyl(rRNA) dimethyltransferase</fullName>
    </alternativeName>
</protein>
<dbReference type="InterPro" id="IPR020598">
    <property type="entry name" value="rRNA_Ade_methylase_Trfase_N"/>
</dbReference>
<evidence type="ECO:0000256" key="2">
    <source>
        <dbReference type="ARBA" id="ARBA00022552"/>
    </source>
</evidence>
<keyword evidence="5 7" id="KW-0949">S-adenosyl-L-methionine</keyword>
<dbReference type="KEGG" id="chya:V22_05320"/>
<dbReference type="InterPro" id="IPR023165">
    <property type="entry name" value="rRNA_Ade_diMease-like_C"/>
</dbReference>
<dbReference type="SUPFAM" id="SSF53335">
    <property type="entry name" value="S-adenosyl-L-methionine-dependent methyltransferases"/>
    <property type="match status" value="1"/>
</dbReference>
<evidence type="ECO:0000256" key="6">
    <source>
        <dbReference type="ARBA" id="ARBA00022884"/>
    </source>
</evidence>
<dbReference type="InterPro" id="IPR029063">
    <property type="entry name" value="SAM-dependent_MTases_sf"/>
</dbReference>
<dbReference type="GO" id="GO:0052908">
    <property type="term" value="F:16S rRNA (adenine(1518)-N(6)/adenine(1519)-N(6))-dimethyltransferase activity"/>
    <property type="evidence" value="ECO:0007669"/>
    <property type="project" value="UniProtKB-EC"/>
</dbReference>
<feature type="domain" description="Ribosomal RNA adenine methylase transferase N-terminal" evidence="9">
    <location>
        <begin position="74"/>
        <end position="258"/>
    </location>
</feature>
<evidence type="ECO:0000259" key="9">
    <source>
        <dbReference type="SMART" id="SM00650"/>
    </source>
</evidence>
<evidence type="ECO:0000256" key="7">
    <source>
        <dbReference type="HAMAP-Rule" id="MF_00607"/>
    </source>
</evidence>
<dbReference type="PROSITE" id="PS51689">
    <property type="entry name" value="SAM_RNA_A_N6_MT"/>
    <property type="match status" value="1"/>
</dbReference>
<evidence type="ECO:0000256" key="5">
    <source>
        <dbReference type="ARBA" id="ARBA00022691"/>
    </source>
</evidence>
<dbReference type="SMART" id="SM00650">
    <property type="entry name" value="rADc"/>
    <property type="match status" value="1"/>
</dbReference>
<keyword evidence="11" id="KW-1185">Reference proteome</keyword>
<dbReference type="InterPro" id="IPR011530">
    <property type="entry name" value="rRNA_adenine_dimethylase"/>
</dbReference>
<dbReference type="PANTHER" id="PTHR11727:SF7">
    <property type="entry name" value="DIMETHYLADENOSINE TRANSFERASE-RELATED"/>
    <property type="match status" value="1"/>
</dbReference>
<feature type="binding site" evidence="7 8">
    <location>
        <position position="173"/>
    </location>
    <ligand>
        <name>S-adenosyl-L-methionine</name>
        <dbReference type="ChEBI" id="CHEBI:59789"/>
    </ligand>
</feature>
<keyword evidence="1 7" id="KW-0963">Cytoplasm</keyword>
<feature type="binding site" evidence="7 8">
    <location>
        <position position="115"/>
    </location>
    <ligand>
        <name>S-adenosyl-L-methionine</name>
        <dbReference type="ChEBI" id="CHEBI:59789"/>
    </ligand>
</feature>
<organism evidence="10 11">
    <name type="scientific">Calycomorphotria hydatis</name>
    <dbReference type="NCBI Taxonomy" id="2528027"/>
    <lineage>
        <taxon>Bacteria</taxon>
        <taxon>Pseudomonadati</taxon>
        <taxon>Planctomycetota</taxon>
        <taxon>Planctomycetia</taxon>
        <taxon>Planctomycetales</taxon>
        <taxon>Planctomycetaceae</taxon>
        <taxon>Calycomorphotria</taxon>
    </lineage>
</organism>
<dbReference type="CDD" id="cd02440">
    <property type="entry name" value="AdoMet_MTases"/>
    <property type="match status" value="1"/>
</dbReference>
<keyword evidence="4 7" id="KW-0808">Transferase</keyword>
<evidence type="ECO:0000256" key="8">
    <source>
        <dbReference type="PROSITE-ProRule" id="PRU01026"/>
    </source>
</evidence>
<evidence type="ECO:0000256" key="1">
    <source>
        <dbReference type="ARBA" id="ARBA00022490"/>
    </source>
</evidence>
<comment type="catalytic activity">
    <reaction evidence="7">
        <text>adenosine(1518)/adenosine(1519) in 16S rRNA + 4 S-adenosyl-L-methionine = N(6)-dimethyladenosine(1518)/N(6)-dimethyladenosine(1519) in 16S rRNA + 4 S-adenosyl-L-homocysteine + 4 H(+)</text>
        <dbReference type="Rhea" id="RHEA:19609"/>
        <dbReference type="Rhea" id="RHEA-COMP:10232"/>
        <dbReference type="Rhea" id="RHEA-COMP:10233"/>
        <dbReference type="ChEBI" id="CHEBI:15378"/>
        <dbReference type="ChEBI" id="CHEBI:57856"/>
        <dbReference type="ChEBI" id="CHEBI:59789"/>
        <dbReference type="ChEBI" id="CHEBI:74411"/>
        <dbReference type="ChEBI" id="CHEBI:74493"/>
        <dbReference type="EC" id="2.1.1.182"/>
    </reaction>
</comment>
<keyword evidence="6 7" id="KW-0694">RNA-binding</keyword>
<evidence type="ECO:0000313" key="11">
    <source>
        <dbReference type="Proteomes" id="UP000319976"/>
    </source>
</evidence>
<keyword evidence="3 7" id="KW-0489">Methyltransferase</keyword>
<evidence type="ECO:0000313" key="10">
    <source>
        <dbReference type="EMBL" id="QDT63312.1"/>
    </source>
</evidence>
<dbReference type="InterPro" id="IPR001737">
    <property type="entry name" value="KsgA/Erm"/>
</dbReference>
<dbReference type="PANTHER" id="PTHR11727">
    <property type="entry name" value="DIMETHYLADENOSINE TRANSFERASE"/>
    <property type="match status" value="1"/>
</dbReference>
<dbReference type="Proteomes" id="UP000319976">
    <property type="component" value="Chromosome"/>
</dbReference>
<gene>
    <name evidence="7 10" type="primary">rsmA</name>
    <name evidence="7" type="synonym">ksgA</name>
    <name evidence="10" type="ORF">V22_05320</name>
</gene>